<dbReference type="PANTHER" id="PTHR43585:SF2">
    <property type="entry name" value="ATP-GRASP ENZYME FSQD"/>
    <property type="match status" value="1"/>
</dbReference>
<keyword evidence="2 4" id="KW-0547">Nucleotide-binding</keyword>
<protein>
    <submittedName>
        <fullName evidence="6">ATP-grasp domain-containing protein</fullName>
    </submittedName>
</protein>
<dbReference type="PROSITE" id="PS50975">
    <property type="entry name" value="ATP_GRASP"/>
    <property type="match status" value="1"/>
</dbReference>
<dbReference type="SUPFAM" id="SSF56059">
    <property type="entry name" value="Glutathione synthetase ATP-binding domain-like"/>
    <property type="match status" value="1"/>
</dbReference>
<evidence type="ECO:0000259" key="5">
    <source>
        <dbReference type="PROSITE" id="PS50975"/>
    </source>
</evidence>
<evidence type="ECO:0000256" key="4">
    <source>
        <dbReference type="PROSITE-ProRule" id="PRU00409"/>
    </source>
</evidence>
<dbReference type="InterPro" id="IPR040570">
    <property type="entry name" value="LAL_C2"/>
</dbReference>
<evidence type="ECO:0000256" key="2">
    <source>
        <dbReference type="ARBA" id="ARBA00022741"/>
    </source>
</evidence>
<accession>A0ABW0TWD7</accession>
<name>A0ABW0TWD7_9BACL</name>
<keyword evidence="7" id="KW-1185">Reference proteome</keyword>
<comment type="caution">
    <text evidence="6">The sequence shown here is derived from an EMBL/GenBank/DDBJ whole genome shotgun (WGS) entry which is preliminary data.</text>
</comment>
<keyword evidence="1" id="KW-0436">Ligase</keyword>
<dbReference type="InterPro" id="IPR011761">
    <property type="entry name" value="ATP-grasp"/>
</dbReference>
<evidence type="ECO:0000256" key="3">
    <source>
        <dbReference type="ARBA" id="ARBA00022840"/>
    </source>
</evidence>
<gene>
    <name evidence="6" type="ORF">ACFPTP_08865</name>
</gene>
<feature type="domain" description="ATP-grasp" evidence="5">
    <location>
        <begin position="117"/>
        <end position="308"/>
    </location>
</feature>
<dbReference type="Pfam" id="PF18603">
    <property type="entry name" value="LAL_C2"/>
    <property type="match status" value="1"/>
</dbReference>
<evidence type="ECO:0000256" key="1">
    <source>
        <dbReference type="ARBA" id="ARBA00022598"/>
    </source>
</evidence>
<dbReference type="Gene3D" id="3.30.470.20">
    <property type="entry name" value="ATP-grasp fold, B domain"/>
    <property type="match status" value="1"/>
</dbReference>
<evidence type="ECO:0000313" key="7">
    <source>
        <dbReference type="Proteomes" id="UP001596071"/>
    </source>
</evidence>
<organism evidence="6 7">
    <name type="scientific">Sporosarcina koreensis</name>
    <dbReference type="NCBI Taxonomy" id="334735"/>
    <lineage>
        <taxon>Bacteria</taxon>
        <taxon>Bacillati</taxon>
        <taxon>Bacillota</taxon>
        <taxon>Bacilli</taxon>
        <taxon>Bacillales</taxon>
        <taxon>Caryophanaceae</taxon>
        <taxon>Sporosarcina</taxon>
    </lineage>
</organism>
<dbReference type="Pfam" id="PF13535">
    <property type="entry name" value="ATP-grasp_4"/>
    <property type="match status" value="1"/>
</dbReference>
<dbReference type="Proteomes" id="UP001596071">
    <property type="component" value="Unassembled WGS sequence"/>
</dbReference>
<evidence type="ECO:0000313" key="6">
    <source>
        <dbReference type="EMBL" id="MFC5603335.1"/>
    </source>
</evidence>
<keyword evidence="3 4" id="KW-0067">ATP-binding</keyword>
<proteinExistence type="predicted"/>
<reference evidence="7" key="1">
    <citation type="journal article" date="2019" name="Int. J. Syst. Evol. Microbiol.">
        <title>The Global Catalogue of Microorganisms (GCM) 10K type strain sequencing project: providing services to taxonomists for standard genome sequencing and annotation.</title>
        <authorList>
            <consortium name="The Broad Institute Genomics Platform"/>
            <consortium name="The Broad Institute Genome Sequencing Center for Infectious Disease"/>
            <person name="Wu L."/>
            <person name="Ma J."/>
        </authorList>
    </citation>
    <scope>NUCLEOTIDE SEQUENCE [LARGE SCALE GENOMIC DNA]</scope>
    <source>
        <strain evidence="7">KACC 11299</strain>
    </source>
</reference>
<dbReference type="EMBL" id="JBHSNP010000011">
    <property type="protein sequence ID" value="MFC5603335.1"/>
    <property type="molecule type" value="Genomic_DNA"/>
</dbReference>
<dbReference type="RefSeq" id="WP_381443697.1">
    <property type="nucleotide sequence ID" value="NZ_JBHSNP010000011.1"/>
</dbReference>
<sequence length="404" mass="45226">MSSWKDEELGAIVFIGSAKTGSSMDALAAVGRLGYTAILMTDRKAFSRRQLEGVQLIYMKSLEENSIRKQIVQLLQSGHDIKAIISFIDPYVSMAAKLSNEFCGSGISSEALQLMEDKMMARIALRNNEATCEFEISSPGKRSTIMYPFILKDPVSNGSKDVYYIEDEEGYEIAVKKLTNRLLGKQLLAEEFIEGTQYVIEVVVVETIPIIAAVVQQEITKEYTFIVTAYDVVLQMDEEDYRNLWKTVTAILQDIGLHHGACHLEMRLSQDGWKLVELNPRISGGAMNRMIEEAFGINLVQETIKLYLGDEPDLIRRKQQSVHTSYITINSTGYLLDIDGIEEAALCPGVVDVHVKPSIGATMMPPLSMGHRYGYVMAVGESSEVARERAEHAVRLIKFYIEPF</sequence>
<dbReference type="InterPro" id="IPR052032">
    <property type="entry name" value="ATP-dep_AA_Ligase"/>
</dbReference>
<dbReference type="PANTHER" id="PTHR43585">
    <property type="entry name" value="FUMIPYRROLE BIOSYNTHESIS PROTEIN C"/>
    <property type="match status" value="1"/>
</dbReference>